<dbReference type="Gene3D" id="3.30.1780.10">
    <property type="entry name" value="ornithine cyclodeaminase, domain 1"/>
    <property type="match status" value="1"/>
</dbReference>
<feature type="non-terminal residue" evidence="1">
    <location>
        <position position="325"/>
    </location>
</feature>
<dbReference type="InterPro" id="IPR036291">
    <property type="entry name" value="NAD(P)-bd_dom_sf"/>
</dbReference>
<comment type="caution">
    <text evidence="1">The sequence shown here is derived from an EMBL/GenBank/DDBJ whole genome shotgun (WGS) entry which is preliminary data.</text>
</comment>
<dbReference type="Pfam" id="PF02423">
    <property type="entry name" value="OCD_Mu_crystall"/>
    <property type="match status" value="1"/>
</dbReference>
<accession>A0A947GAJ2</accession>
<dbReference type="SUPFAM" id="SSF51735">
    <property type="entry name" value="NAD(P)-binding Rossmann-fold domains"/>
    <property type="match status" value="1"/>
</dbReference>
<dbReference type="Gene3D" id="3.40.50.720">
    <property type="entry name" value="NAD(P)-binding Rossmann-like Domain"/>
    <property type="match status" value="1"/>
</dbReference>
<organism evidence="1 2">
    <name type="scientific">Hydrogenibacillus schlegelii</name>
    <name type="common">Bacillus schlegelii</name>
    <dbReference type="NCBI Taxonomy" id="1484"/>
    <lineage>
        <taxon>Bacteria</taxon>
        <taxon>Bacillati</taxon>
        <taxon>Bacillota</taxon>
        <taxon>Bacilli</taxon>
        <taxon>Bacillales</taxon>
        <taxon>Bacillales Family X. Incertae Sedis</taxon>
        <taxon>Hydrogenibacillus</taxon>
    </lineage>
</organism>
<dbReference type="PANTHER" id="PTHR13812:SF19">
    <property type="entry name" value="KETIMINE REDUCTASE MU-CRYSTALLIN"/>
    <property type="match status" value="1"/>
</dbReference>
<reference evidence="1" key="1">
    <citation type="journal article" date="2021" name="Microbiology">
        <title>Metagenomic Analysis of the Microbial Community in the Underground Coal Fire Area (Kemerovo Region, Russia) Revealed Predominance of Thermophilic Members of the Phyla Deinococcus-thermus, Aquificae, and Firmicutes.</title>
        <authorList>
            <person name="Kadnikov V."/>
            <person name="Mardanov A.V."/>
            <person name="Beletsky A.V."/>
            <person name="Karnachuk O.V."/>
            <person name="Ravin N.V."/>
        </authorList>
    </citation>
    <scope>NUCLEOTIDE SEQUENCE</scope>
    <source>
        <strain evidence="1">RBS10-49</strain>
    </source>
</reference>
<dbReference type="AlphaFoldDB" id="A0A947GAJ2"/>
<dbReference type="InterPro" id="IPR023401">
    <property type="entry name" value="ODC_N"/>
</dbReference>
<dbReference type="Proteomes" id="UP000748108">
    <property type="component" value="Unassembled WGS sequence"/>
</dbReference>
<protein>
    <submittedName>
        <fullName evidence="1">Ornithine cyclodeaminase family protein</fullName>
    </submittedName>
</protein>
<proteinExistence type="predicted"/>
<evidence type="ECO:0000313" key="1">
    <source>
        <dbReference type="EMBL" id="MBT9281169.1"/>
    </source>
</evidence>
<dbReference type="PIRSF" id="PIRSF001439">
    <property type="entry name" value="CryM"/>
    <property type="match status" value="1"/>
</dbReference>
<dbReference type="PANTHER" id="PTHR13812">
    <property type="entry name" value="KETIMINE REDUCTASE MU-CRYSTALLIN"/>
    <property type="match status" value="1"/>
</dbReference>
<evidence type="ECO:0000313" key="2">
    <source>
        <dbReference type="Proteomes" id="UP000748108"/>
    </source>
</evidence>
<sequence length="325" mass="34184">MRAMRVIDGPTIRERLSMAEAMAAVEEAFLARARGLARAPRRIAMPLPAGGTLLVMPAAIDPVAAGDRGNAEDSGRTPLSRLPSPYAAVKALTVYPDNPRRNLPAIQGAVFVFSLDSGALVAVLDGDALTSLRTGALTGVAARHLAPSTARTALLIGAGAQAFDQARGLLEALSLDVLYLFNRTREKAETLRARLEREPRVRALGTAIAVVDRLSEGAPAADVIVTATSATEPLLSADMICPGQTIIAIGSHTPDRAELAPEVVARADSVFVDTEAGARAEAGDLIQAVRTGMWDWSRLTGELADVISREKPGRVSEEALVVMKS</sequence>
<dbReference type="InterPro" id="IPR003462">
    <property type="entry name" value="ODC_Mu_crystall"/>
</dbReference>
<gene>
    <name evidence="1" type="ORF">KM312_00625</name>
</gene>
<name>A0A947GAJ2_HYDSH</name>
<dbReference type="GO" id="GO:0005737">
    <property type="term" value="C:cytoplasm"/>
    <property type="evidence" value="ECO:0007669"/>
    <property type="project" value="TreeGrafter"/>
</dbReference>
<dbReference type="EMBL" id="JAHHQF010000027">
    <property type="protein sequence ID" value="MBT9281169.1"/>
    <property type="molecule type" value="Genomic_DNA"/>
</dbReference>